<keyword evidence="13" id="KW-1185">Reference proteome</keyword>
<accession>A0A7D6Z1H0</accession>
<evidence type="ECO:0000256" key="6">
    <source>
        <dbReference type="ARBA" id="ARBA00022777"/>
    </source>
</evidence>
<feature type="transmembrane region" description="Helical" evidence="9">
    <location>
        <begin position="44"/>
        <end position="59"/>
    </location>
</feature>
<keyword evidence="4" id="KW-0808">Transferase</keyword>
<keyword evidence="3" id="KW-0597">Phosphoprotein</keyword>
<evidence type="ECO:0000256" key="5">
    <source>
        <dbReference type="ARBA" id="ARBA00022741"/>
    </source>
</evidence>
<dbReference type="GO" id="GO:0046983">
    <property type="term" value="F:protein dimerization activity"/>
    <property type="evidence" value="ECO:0007669"/>
    <property type="project" value="InterPro"/>
</dbReference>
<dbReference type="SUPFAM" id="SSF55874">
    <property type="entry name" value="ATPase domain of HSP90 chaperone/DNA topoisomerase II/histidine kinase"/>
    <property type="match status" value="1"/>
</dbReference>
<evidence type="ECO:0000256" key="2">
    <source>
        <dbReference type="ARBA" id="ARBA00012438"/>
    </source>
</evidence>
<dbReference type="AlphaFoldDB" id="A0A7D6Z1H0"/>
<dbReference type="CDD" id="cd16917">
    <property type="entry name" value="HATPase_UhpB-NarQ-NarX-like"/>
    <property type="match status" value="1"/>
</dbReference>
<dbReference type="KEGG" id="nhu:H0264_23060"/>
<evidence type="ECO:0000256" key="8">
    <source>
        <dbReference type="ARBA" id="ARBA00023012"/>
    </source>
</evidence>
<evidence type="ECO:0000313" key="12">
    <source>
        <dbReference type="EMBL" id="QLY28264.1"/>
    </source>
</evidence>
<evidence type="ECO:0000256" key="1">
    <source>
        <dbReference type="ARBA" id="ARBA00000085"/>
    </source>
</evidence>
<dbReference type="InterPro" id="IPR050482">
    <property type="entry name" value="Sensor_HK_TwoCompSys"/>
</dbReference>
<dbReference type="InterPro" id="IPR003594">
    <property type="entry name" value="HATPase_dom"/>
</dbReference>
<dbReference type="GO" id="GO:0000155">
    <property type="term" value="F:phosphorelay sensor kinase activity"/>
    <property type="evidence" value="ECO:0007669"/>
    <property type="project" value="InterPro"/>
</dbReference>
<dbReference type="Gene3D" id="1.20.5.1930">
    <property type="match status" value="1"/>
</dbReference>
<reference evidence="12 13" key="1">
    <citation type="submission" date="2020-07" db="EMBL/GenBank/DDBJ databases">
        <authorList>
            <person name="Zhuang K."/>
            <person name="Ran Y."/>
        </authorList>
    </citation>
    <scope>NUCLEOTIDE SEQUENCE [LARGE SCALE GENOMIC DNA]</scope>
    <source>
        <strain evidence="12 13">WCH-YHL-001</strain>
    </source>
</reference>
<keyword evidence="8" id="KW-0902">Two-component regulatory system</keyword>
<keyword evidence="6 12" id="KW-0418">Kinase</keyword>
<comment type="catalytic activity">
    <reaction evidence="1">
        <text>ATP + protein L-histidine = ADP + protein N-phospho-L-histidine.</text>
        <dbReference type="EC" id="2.7.13.3"/>
    </reaction>
</comment>
<evidence type="ECO:0000256" key="3">
    <source>
        <dbReference type="ARBA" id="ARBA00022553"/>
    </source>
</evidence>
<dbReference type="Proteomes" id="UP000515512">
    <property type="component" value="Chromosome"/>
</dbReference>
<evidence type="ECO:0000259" key="10">
    <source>
        <dbReference type="Pfam" id="PF02518"/>
    </source>
</evidence>
<dbReference type="RefSeq" id="WP_181579472.1">
    <property type="nucleotide sequence ID" value="NZ_CP059399.1"/>
</dbReference>
<keyword evidence="5" id="KW-0547">Nucleotide-binding</keyword>
<dbReference type="InterPro" id="IPR011712">
    <property type="entry name" value="Sig_transdc_His_kin_sub3_dim/P"/>
</dbReference>
<feature type="domain" description="Histidine kinase/HSP90-like ATPase" evidence="10">
    <location>
        <begin position="298"/>
        <end position="385"/>
    </location>
</feature>
<feature type="transmembrane region" description="Helical" evidence="9">
    <location>
        <begin position="105"/>
        <end position="124"/>
    </location>
</feature>
<name>A0A7D6Z1H0_9NOCA</name>
<evidence type="ECO:0000256" key="9">
    <source>
        <dbReference type="SAM" id="Phobius"/>
    </source>
</evidence>
<dbReference type="GO" id="GO:0005524">
    <property type="term" value="F:ATP binding"/>
    <property type="evidence" value="ECO:0007669"/>
    <property type="project" value="UniProtKB-KW"/>
</dbReference>
<evidence type="ECO:0000313" key="13">
    <source>
        <dbReference type="Proteomes" id="UP000515512"/>
    </source>
</evidence>
<keyword evidence="7" id="KW-0067">ATP-binding</keyword>
<feature type="transmembrane region" description="Helical" evidence="9">
    <location>
        <begin position="65"/>
        <end position="84"/>
    </location>
</feature>
<dbReference type="GO" id="GO:0016020">
    <property type="term" value="C:membrane"/>
    <property type="evidence" value="ECO:0007669"/>
    <property type="project" value="InterPro"/>
</dbReference>
<proteinExistence type="predicted"/>
<dbReference type="PANTHER" id="PTHR24421:SF10">
    <property type="entry name" value="NITRATE_NITRITE SENSOR PROTEIN NARQ"/>
    <property type="match status" value="1"/>
</dbReference>
<gene>
    <name evidence="12" type="ORF">H0264_23060</name>
</gene>
<organism evidence="12 13">
    <name type="scientific">Nocardia huaxiensis</name>
    <dbReference type="NCBI Taxonomy" id="2755382"/>
    <lineage>
        <taxon>Bacteria</taxon>
        <taxon>Bacillati</taxon>
        <taxon>Actinomycetota</taxon>
        <taxon>Actinomycetes</taxon>
        <taxon>Mycobacteriales</taxon>
        <taxon>Nocardiaceae</taxon>
        <taxon>Nocardia</taxon>
    </lineage>
</organism>
<evidence type="ECO:0000256" key="4">
    <source>
        <dbReference type="ARBA" id="ARBA00022679"/>
    </source>
</evidence>
<keyword evidence="9" id="KW-0812">Transmembrane</keyword>
<keyword evidence="9" id="KW-0472">Membrane</keyword>
<dbReference type="Gene3D" id="3.30.565.10">
    <property type="entry name" value="Histidine kinase-like ATPase, C-terminal domain"/>
    <property type="match status" value="1"/>
</dbReference>
<feature type="transmembrane region" description="Helical" evidence="9">
    <location>
        <begin position="130"/>
        <end position="155"/>
    </location>
</feature>
<feature type="transmembrane region" description="Helical" evidence="9">
    <location>
        <begin position="18"/>
        <end position="37"/>
    </location>
</feature>
<dbReference type="EMBL" id="CP059399">
    <property type="protein sequence ID" value="QLY28264.1"/>
    <property type="molecule type" value="Genomic_DNA"/>
</dbReference>
<evidence type="ECO:0000256" key="7">
    <source>
        <dbReference type="ARBA" id="ARBA00022840"/>
    </source>
</evidence>
<dbReference type="EC" id="2.7.13.3" evidence="2"/>
<dbReference type="PANTHER" id="PTHR24421">
    <property type="entry name" value="NITRATE/NITRITE SENSOR PROTEIN NARX-RELATED"/>
    <property type="match status" value="1"/>
</dbReference>
<evidence type="ECO:0000259" key="11">
    <source>
        <dbReference type="Pfam" id="PF07730"/>
    </source>
</evidence>
<protein>
    <recommendedName>
        <fullName evidence="2">histidine kinase</fullName>
        <ecNumber evidence="2">2.7.13.3</ecNumber>
    </recommendedName>
</protein>
<feature type="domain" description="Signal transduction histidine kinase subgroup 3 dimerisation and phosphoacceptor" evidence="11">
    <location>
        <begin position="187"/>
        <end position="252"/>
    </location>
</feature>
<dbReference type="Pfam" id="PF07730">
    <property type="entry name" value="HisKA_3"/>
    <property type="match status" value="1"/>
</dbReference>
<dbReference type="Pfam" id="PF02518">
    <property type="entry name" value="HATPase_c"/>
    <property type="match status" value="1"/>
</dbReference>
<sequence length="388" mass="40823">MAARGRGLGGIGSRPADLLLGGVLAAAIALIIALGQGGHRSPDVFAYLFAAGFGASMLVRRRFPVLVVVVTVAGIFGYYALRYPPIGVAVPLAGALFAAADAGQMWWAVGAAALVYAVALWYRLNDGESAAYLVGYEGVSNVALIVTALALGFAVRSRRLRTLEQAEIGRLTSEQVARQAELRLRTERERLSRDLHDTVGHLMALISVQAGVAAEAIGRDDAAVRTAVGHIRDTSRRSLRDVRAMVRMLRDEGVDARKVLRLAEVPALAADTRGAGVAVTFEPGSALERELPPQVDATAYRLVQEALTNVVRHAHATEARVVADIADGALHLAVIDNGRAEPGSNGDCGHGLAGMRERVRLLGGTLTTGPAGTSGFAVRARIPLEAVQ</sequence>
<dbReference type="InterPro" id="IPR036890">
    <property type="entry name" value="HATPase_C_sf"/>
</dbReference>
<keyword evidence="9" id="KW-1133">Transmembrane helix</keyword>